<comment type="catalytic activity">
    <reaction evidence="1 10">
        <text>Transfers a segment of a (1-&gt;4)-alpha-D-glucan to a new position in an acceptor, which may be glucose or a (1-&gt;4)-alpha-D-glucan.</text>
        <dbReference type="EC" id="2.4.1.25"/>
    </reaction>
</comment>
<dbReference type="GO" id="GO:0005975">
    <property type="term" value="P:carbohydrate metabolic process"/>
    <property type="evidence" value="ECO:0007669"/>
    <property type="project" value="InterPro"/>
</dbReference>
<dbReference type="InterPro" id="IPR013797">
    <property type="entry name" value="Maltooligo_trehalose_synth_4"/>
</dbReference>
<evidence type="ECO:0000256" key="7">
    <source>
        <dbReference type="ARBA" id="ARBA00023277"/>
    </source>
</evidence>
<dbReference type="PANTHER" id="PTHR32438">
    <property type="entry name" value="4-ALPHA-GLUCANOTRANSFERASE DPE1, CHLOROPLASTIC/AMYLOPLASTIC"/>
    <property type="match status" value="1"/>
</dbReference>
<dbReference type="Pfam" id="PF02446">
    <property type="entry name" value="Glyco_hydro_77"/>
    <property type="match status" value="1"/>
</dbReference>
<accession>A0A809E9I4</accession>
<evidence type="ECO:0000256" key="8">
    <source>
        <dbReference type="ARBA" id="ARBA00031423"/>
    </source>
</evidence>
<dbReference type="InterPro" id="IPR003385">
    <property type="entry name" value="Glyco_hydro_77"/>
</dbReference>
<dbReference type="PANTHER" id="PTHR32438:SF5">
    <property type="entry name" value="4-ALPHA-GLUCANOTRANSFERASE DPE1, CHLOROPLASTIC_AMYLOPLASTIC"/>
    <property type="match status" value="1"/>
</dbReference>
<evidence type="ECO:0000313" key="12">
    <source>
        <dbReference type="EMBL" id="AYB57835.1"/>
    </source>
</evidence>
<evidence type="ECO:0000256" key="5">
    <source>
        <dbReference type="ARBA" id="ARBA00022676"/>
    </source>
</evidence>
<name>A0A809E9I4_RALSL</name>
<dbReference type="SUPFAM" id="SSF51445">
    <property type="entry name" value="(Trans)glycosidases"/>
    <property type="match status" value="2"/>
</dbReference>
<dbReference type="NCBIfam" id="TIGR02401">
    <property type="entry name" value="trehalose_TreY"/>
    <property type="match status" value="1"/>
</dbReference>
<feature type="domain" description="Glycosyl hydrolase family 13 catalytic" evidence="11">
    <location>
        <begin position="797"/>
        <end position="1253"/>
    </location>
</feature>
<geneLocation type="plasmid" evidence="12">
    <name>unnamed</name>
</geneLocation>
<proteinExistence type="inferred from homology"/>
<evidence type="ECO:0000256" key="9">
    <source>
        <dbReference type="ARBA" id="ARBA00031501"/>
    </source>
</evidence>
<keyword evidence="12" id="KW-0614">Plasmid</keyword>
<dbReference type="Pfam" id="PF00128">
    <property type="entry name" value="Alpha-amylase"/>
    <property type="match status" value="1"/>
</dbReference>
<dbReference type="EMBL" id="CP026093">
    <property type="protein sequence ID" value="AYB57835.1"/>
    <property type="molecule type" value="Genomic_DNA"/>
</dbReference>
<keyword evidence="7 10" id="KW-0119">Carbohydrate metabolism</keyword>
<dbReference type="InterPro" id="IPR012767">
    <property type="entry name" value="Trehalose_TreY"/>
</dbReference>
<dbReference type="EC" id="2.4.1.25" evidence="3 10"/>
<dbReference type="Gene3D" id="3.30.1590.10">
    <property type="entry name" value="Maltooligosyl trehalose synthase, domain 2"/>
    <property type="match status" value="1"/>
</dbReference>
<comment type="similarity">
    <text evidence="2 10">Belongs to the disproportionating enzyme family.</text>
</comment>
<evidence type="ECO:0000259" key="11">
    <source>
        <dbReference type="SMART" id="SM00642"/>
    </source>
</evidence>
<dbReference type="SMART" id="SM00642">
    <property type="entry name" value="Aamy"/>
    <property type="match status" value="1"/>
</dbReference>
<dbReference type="InterPro" id="IPR017853">
    <property type="entry name" value="GH"/>
</dbReference>
<dbReference type="CDD" id="cd11336">
    <property type="entry name" value="AmyAc_MTSase"/>
    <property type="match status" value="1"/>
</dbReference>
<dbReference type="InterPro" id="IPR006047">
    <property type="entry name" value="GH13_cat_dom"/>
</dbReference>
<organism evidence="12">
    <name type="scientific">Ralstonia solanacearum</name>
    <name type="common">Pseudomonas solanacearum</name>
    <dbReference type="NCBI Taxonomy" id="305"/>
    <lineage>
        <taxon>Bacteria</taxon>
        <taxon>Pseudomonadati</taxon>
        <taxon>Pseudomonadota</taxon>
        <taxon>Betaproteobacteria</taxon>
        <taxon>Burkholderiales</taxon>
        <taxon>Burkholderiaceae</taxon>
        <taxon>Ralstonia</taxon>
        <taxon>Ralstonia solanacearum species complex</taxon>
    </lineage>
</organism>
<evidence type="ECO:0000256" key="1">
    <source>
        <dbReference type="ARBA" id="ARBA00000439"/>
    </source>
</evidence>
<evidence type="ECO:0000256" key="10">
    <source>
        <dbReference type="RuleBase" id="RU361207"/>
    </source>
</evidence>
<sequence>MSQRPAPPSSPHAASALHRLAQDAGLLVDWEDAAGRPMRVSDDVLRAVLGCLGLPADSAADVADSQVRLYADAAETALPPLVTGVTGQPVLLDTALPRAAMLGGRPYRIGFERGGGAEGTVDIAIGQNLTTLRLAPVQVPGYHRLRIDTGSRAAIETTLAVAPARCYAVSDALQARGRPPDARLWGGSAQLYGLRHDAERAAVAAGLGDYTAAGLLARSLAQHGADALALSPVHAMFSADTHRYAPYSPSSRLFLNAWLIDPAALLGAEAARQAVNDAGLADNYAQLEAHALIDWPASAAARLTVLRALHRRLRLQAAAGDSAARRLHDDMLAYCADQGRSLLDHAHFEALDAHLRQAHPQPHHWNQWPAPYRSPSYLAVRAFARDHPDAVDFHRFLQWAAARQLAAAQRTAEHAGMAIGLIADLAVGTDGAGSHAWSRQQDLLIGVTVGAPPDVFNAQGQSWGLTTFSPRAMHTQGFAAFIEMLRAVMAVPGGVRIDHVLGLMRLWVIPEGARALDGVYLRYPLRDLLRLIALESWRSRCIVIGEDLGTVPAGLRERLAHNGLLGMRILWFERDYARPEAPFRQPGAWSHASVAMTSTHDLPTVEGWWTGHDLHWQARLGLLPIGMNETEARARRMADRRALVDTFAQHQHTVPAAEAAAAQRIATLQTALAQARTATPAQADTLLAATASDFATAAIAYAAAAPVPLAIAPMEDLLGLLEQPNLPSTIDTHPNWRRRLPAPAAGLLAAPTVRARLAALARSRAQAPPDASAMTTPVSPSAVPRATLRLQLHRAFTFDHARALLDDAAALGISHLYVSPITTAQPGSMHGYDVVDPTRVNPELGGEEALGRLVAALHARGMGLIVDIVPNHMGVGGAHNAWWLDVLENGPASAWAHVFDIQWQPPQPALHNKVLAPFLGEPYDAALRDGRLTLHYDPVAARLAIAYYDHRFPIALADYALLLRGGGAPGAQDPRHAEAASDAVADCFAALQSTHAIHARRAQTDAAREALRHFAATDAGRAHIDRAVAAINANPERLHALMAHQWWRLTHWRCANDEINWRRFFDIGSLAALSVERADVFEATHALLLRLYRQGWIDGVRIDHVDGLADPAGYCRQLRQRLTAEDPHRPAERRLGRPWIVVEKILAADEPMRTGWGIDGTSGYDFMNQVGALLHDAGGEAALTQGWLDWTGQPAAAAAFAATALAARRRILHEHFAAELDTAAFALHALAQQQRETHDLTWHAIRRTLAELVVHLPVYRTYADAHGRDAQDTAILQRAIHDAAPHLRRIDRPVLTQLDAWLGGEPAGHDRPRQLALRRCQQLTSPVAAKAVEDTACYRYGRLLSRNEVGADPGALALDAAAFHRAMEARARLWPHAMLATATHDHKRGEDVRARLAVLSERPAYWLAAAQQWRIEHARWVRPLPDGPAPTPDAQWMLYQTLIGAWPPDLDPHDTDGVRTFAERVAQWQHKALREAKLRTDWFAPDTGYEQACHDFVFTLLTGEAAPAFLPSLAACVRAIAPAGAVNGLVQTLLRVTVPGVPDLYQGADFWDTSLVDPDNRRPIDFAARHRSLRALQTHPGHSLAPLLAHWTDGRIKQAVLARALGVRAAMPEVFASGRYLPLAVSGSGAAHGFAFAREHAGRWVVAIVPLHAAALLGHAAVPAFPAGAWRDTTVCLPAPLASVPLHSAFDGLTVCGARLALGQALAALPVALLHTIGDTA</sequence>
<evidence type="ECO:0000256" key="6">
    <source>
        <dbReference type="ARBA" id="ARBA00022679"/>
    </source>
</evidence>
<dbReference type="GO" id="GO:0004134">
    <property type="term" value="F:4-alpha-glucanotransferase activity"/>
    <property type="evidence" value="ECO:0007669"/>
    <property type="project" value="UniProtKB-EC"/>
</dbReference>
<gene>
    <name evidence="12" type="ORF">C2L97_17440</name>
</gene>
<keyword evidence="6 10" id="KW-0808">Transferase</keyword>
<evidence type="ECO:0000256" key="2">
    <source>
        <dbReference type="ARBA" id="ARBA00005684"/>
    </source>
</evidence>
<dbReference type="Gene3D" id="1.10.10.470">
    <property type="entry name" value="Maltooligosyl trehalose synthase, domain 4"/>
    <property type="match status" value="1"/>
</dbReference>
<evidence type="ECO:0000256" key="3">
    <source>
        <dbReference type="ARBA" id="ARBA00012560"/>
    </source>
</evidence>
<evidence type="ECO:0000256" key="4">
    <source>
        <dbReference type="ARBA" id="ARBA00020295"/>
    </source>
</evidence>
<dbReference type="NCBIfam" id="TIGR00217">
    <property type="entry name" value="malQ"/>
    <property type="match status" value="1"/>
</dbReference>
<reference evidence="12" key="1">
    <citation type="submission" date="2018-01" db="EMBL/GenBank/DDBJ databases">
        <title>Complete Genome Sequence of three strains from Ralstonia solanacearum ecotype Moko sequevar IIA-53 from Brazil.</title>
        <authorList>
            <person name="Silva J.R."/>
            <person name="Albuquerque G.M.R."/>
            <person name="Pais A.K.L."/>
            <person name="Silva A.M.F."/>
            <person name="Boiteux M.E.N.F."/>
            <person name="Souza E.B."/>
            <person name="Mariano R.L.R."/>
        </authorList>
    </citation>
    <scope>NUCLEOTIDE SEQUENCE [LARGE SCALE GENOMIC DNA]</scope>
    <source>
        <strain evidence="12">SFC</strain>
        <plasmid evidence="12">unnamed</plasmid>
    </source>
</reference>
<protein>
    <recommendedName>
        <fullName evidence="4 10">4-alpha-glucanotransferase</fullName>
        <ecNumber evidence="3 10">2.4.1.25</ecNumber>
    </recommendedName>
    <alternativeName>
        <fullName evidence="8 10">Amylomaltase</fullName>
    </alternativeName>
    <alternativeName>
        <fullName evidence="9 10">Disproportionating enzyme</fullName>
    </alternativeName>
</protein>
<dbReference type="Gene3D" id="3.20.20.80">
    <property type="entry name" value="Glycosidases"/>
    <property type="match status" value="4"/>
</dbReference>
<keyword evidence="5 10" id="KW-0328">Glycosyltransferase</keyword>